<dbReference type="InterPro" id="IPR023214">
    <property type="entry name" value="HAD_sf"/>
</dbReference>
<dbReference type="InterPro" id="IPR051806">
    <property type="entry name" value="HAD-like_SPP"/>
</dbReference>
<sequence>MDGTLLDSEPLWDVAMADLALRHGIAMSPALRESTLGNALPDALSKVYAAARVAPEDQDRAGDERWLLDHVAEMFVGGLPWRPGAAAALDLVRSTGVPMVLVTNTVRELTDVALETLGATRFVATVCGDEVAVGKPHPDPYLRAAQLVGLHPGQCLAVEDSPAGTAAATAAGCPTLVVPSAAPVPHGSLRSFRQSLVGLTIDDVVDAWTGQHPGHLRAGRDMQG</sequence>
<evidence type="ECO:0000313" key="2">
    <source>
        <dbReference type="Proteomes" id="UP000475545"/>
    </source>
</evidence>
<dbReference type="Proteomes" id="UP000475545">
    <property type="component" value="Unassembled WGS sequence"/>
</dbReference>
<dbReference type="InterPro" id="IPR023198">
    <property type="entry name" value="PGP-like_dom2"/>
</dbReference>
<dbReference type="Gene3D" id="3.40.50.1000">
    <property type="entry name" value="HAD superfamily/HAD-like"/>
    <property type="match status" value="1"/>
</dbReference>
<keyword evidence="2" id="KW-1185">Reference proteome</keyword>
<name>A0A6L7GQG3_9ACTN</name>
<dbReference type="PANTHER" id="PTHR43481">
    <property type="entry name" value="FRUCTOSE-1-PHOSPHATE PHOSPHATASE"/>
    <property type="match status" value="1"/>
</dbReference>
<organism evidence="1 2">
    <name type="scientific">Gordonia mangrovi</name>
    <dbReference type="NCBI Taxonomy" id="2665643"/>
    <lineage>
        <taxon>Bacteria</taxon>
        <taxon>Bacillati</taxon>
        <taxon>Actinomycetota</taxon>
        <taxon>Actinomycetes</taxon>
        <taxon>Mycobacteriales</taxon>
        <taxon>Gordoniaceae</taxon>
        <taxon>Gordonia</taxon>
    </lineage>
</organism>
<protein>
    <submittedName>
        <fullName evidence="1">HAD-IA family hydrolase</fullName>
    </submittedName>
</protein>
<comment type="caution">
    <text evidence="1">The sequence shown here is derived from an EMBL/GenBank/DDBJ whole genome shotgun (WGS) entry which is preliminary data.</text>
</comment>
<evidence type="ECO:0000313" key="1">
    <source>
        <dbReference type="EMBL" id="MXP22150.1"/>
    </source>
</evidence>
<dbReference type="PANTHER" id="PTHR43481:SF4">
    <property type="entry name" value="GLYCEROL-1-PHOSPHATE PHOSPHOHYDROLASE 1-RELATED"/>
    <property type="match status" value="1"/>
</dbReference>
<accession>A0A6L7GQG3</accession>
<dbReference type="GO" id="GO:0050308">
    <property type="term" value="F:sugar-phosphatase activity"/>
    <property type="evidence" value="ECO:0007669"/>
    <property type="project" value="TreeGrafter"/>
</dbReference>
<dbReference type="AlphaFoldDB" id="A0A6L7GQG3"/>
<reference evidence="1 2" key="1">
    <citation type="submission" date="2019-11" db="EMBL/GenBank/DDBJ databases">
        <title>Gordonia sp. nov., a novel actinobacterium isolated from mangrove soil in Hainan.</title>
        <authorList>
            <person name="Huang X."/>
            <person name="Xie Y."/>
            <person name="Chu X."/>
            <person name="Xiao K."/>
        </authorList>
    </citation>
    <scope>NUCLEOTIDE SEQUENCE [LARGE SCALE GENOMIC DNA]</scope>
    <source>
        <strain evidence="1 2">HNM0687</strain>
    </source>
</reference>
<dbReference type="InterPro" id="IPR036412">
    <property type="entry name" value="HAD-like_sf"/>
</dbReference>
<dbReference type="SUPFAM" id="SSF56784">
    <property type="entry name" value="HAD-like"/>
    <property type="match status" value="1"/>
</dbReference>
<dbReference type="CDD" id="cd07505">
    <property type="entry name" value="HAD_BPGM-like"/>
    <property type="match status" value="1"/>
</dbReference>
<dbReference type="InterPro" id="IPR006439">
    <property type="entry name" value="HAD-SF_hydro_IA"/>
</dbReference>
<dbReference type="Gene3D" id="1.10.150.240">
    <property type="entry name" value="Putative phosphatase, domain 2"/>
    <property type="match status" value="1"/>
</dbReference>
<dbReference type="EMBL" id="WMBR01000003">
    <property type="protein sequence ID" value="MXP22150.1"/>
    <property type="molecule type" value="Genomic_DNA"/>
</dbReference>
<keyword evidence="1" id="KW-0378">Hydrolase</keyword>
<dbReference type="RefSeq" id="WP_160902785.1">
    <property type="nucleotide sequence ID" value="NZ_CP102850.1"/>
</dbReference>
<dbReference type="Pfam" id="PF00702">
    <property type="entry name" value="Hydrolase"/>
    <property type="match status" value="1"/>
</dbReference>
<proteinExistence type="predicted"/>
<gene>
    <name evidence="1" type="ORF">GIY30_12425</name>
</gene>
<dbReference type="NCBIfam" id="TIGR01509">
    <property type="entry name" value="HAD-SF-IA-v3"/>
    <property type="match status" value="1"/>
</dbReference>